<evidence type="ECO:0000313" key="2">
    <source>
        <dbReference type="Proteomes" id="UP001065298"/>
    </source>
</evidence>
<keyword evidence="2" id="KW-1185">Reference proteome</keyword>
<organism evidence="1 2">
    <name type="scientific">Fusarium keratoplasticum</name>
    <dbReference type="NCBI Taxonomy" id="1328300"/>
    <lineage>
        <taxon>Eukaryota</taxon>
        <taxon>Fungi</taxon>
        <taxon>Dikarya</taxon>
        <taxon>Ascomycota</taxon>
        <taxon>Pezizomycotina</taxon>
        <taxon>Sordariomycetes</taxon>
        <taxon>Hypocreomycetidae</taxon>
        <taxon>Hypocreales</taxon>
        <taxon>Nectriaceae</taxon>
        <taxon>Fusarium</taxon>
        <taxon>Fusarium solani species complex</taxon>
    </lineage>
</organism>
<dbReference type="EMBL" id="CM046513">
    <property type="protein sequence ID" value="KAI8652916.1"/>
    <property type="molecule type" value="Genomic_DNA"/>
</dbReference>
<evidence type="ECO:0000313" key="1">
    <source>
        <dbReference type="EMBL" id="KAI8652916.1"/>
    </source>
</evidence>
<name>A0ACC0QFX9_9HYPO</name>
<gene>
    <name evidence="1" type="ORF">NCS57_01357500</name>
</gene>
<sequence>MARQQQRKRPISCHFCRMRKLRCNREFPCSNCTSRGVACPKPEHGATSVAGSAAARPAPAKKPPARPSTDDPDIQSRLERLEGLLQGLSRQVESVPELTGAAQSPIASFATPPYTQPPFAPLPPPFTVPVVAPVQAQAHHNYLQAHYHLQQPLPLKVQDLTDNALLVEECCIVTKSSNSLFSDHVIFRACPIRSITQLLFYTFQSPGFSSVSLTAEPTRCIWLPNRDEAEALVQKYITEISPMHHFIHGPHLQRLITELYASLKSGVQVPVGTVVLLLAICAMVTYLWTPHDDDLKLFQDVKEANSQTLVWVKILFNLLEICQRNDHRSIEYVQGLTLLAITLFNLEGISPIGRAMLSRAIFFARELGLHRIDHPDVDTFCHKYPPLTRLTAEVGRRLWWHLAGVDWMLARFPGPQEGTYLINPGQMAVRKPANVNDEDLDEEREIVPAPMDQPTTMSYSIHRIRFLEIFREFADRAAFSKSAPASQQYDMVLQMDAAMDHFMSHEASPFFRISLEELEKLPPDDPWRSPTAMLNRHMYNFYLHSQRCRLHLPYLARGTVDPAYARSRQVGLRSARILTQRVRQLVMEDAGFPHMMLRFGVAMYGLFVATIAQVFDLCLTSDPAGDDGRQQEVEHAWKTLEHAETQSTPVSRGMNILRHIMDKYKIPYPAGVRGHHEPAGSNDHTSFIPLGQITADAMGVPAGTPLSKPCHPDQELEGHISRMDLEEVDWERLCWGFDAPFI</sequence>
<reference evidence="1" key="1">
    <citation type="submission" date="2022-06" db="EMBL/GenBank/DDBJ databases">
        <title>Fusarium solani species complex genomes reveal bases of compartmentalisation and animal pathogenesis.</title>
        <authorList>
            <person name="Tsai I.J."/>
        </authorList>
    </citation>
    <scope>NUCLEOTIDE SEQUENCE</scope>
    <source>
        <strain evidence="1">Fu6.1</strain>
    </source>
</reference>
<proteinExistence type="predicted"/>
<dbReference type="Proteomes" id="UP001065298">
    <property type="component" value="Chromosome 11"/>
</dbReference>
<protein>
    <submittedName>
        <fullName evidence="1">Zn(2)-C6 fungal-type domain-containing protein</fullName>
    </submittedName>
</protein>
<accession>A0ACC0QFX9</accession>
<comment type="caution">
    <text evidence="1">The sequence shown here is derived from an EMBL/GenBank/DDBJ whole genome shotgun (WGS) entry which is preliminary data.</text>
</comment>